<dbReference type="AlphaFoldDB" id="A0A1C7LQR2"/>
<dbReference type="Proteomes" id="UP000092993">
    <property type="component" value="Unassembled WGS sequence"/>
</dbReference>
<keyword evidence="3" id="KW-1185">Reference proteome</keyword>
<gene>
    <name evidence="2" type="ORF">A0H81_12809</name>
</gene>
<dbReference type="EMBL" id="LUGG01000025">
    <property type="protein sequence ID" value="OBZ67010.1"/>
    <property type="molecule type" value="Genomic_DNA"/>
</dbReference>
<sequence length="647" mass="71332">MANDSPLRILLDTTVQISGWNFGRIQSSNRRRITVHAIHAFACASDQQKARRIYKKACGHPGRKQSDLDAAVQLTACVGAGRPRRRRTWPNAANASPLYPAPIIRLRARQHKPTAGVVRSTAHDFLSLPCARATTYNLSFRSHTHTVTRYTFWISPNPSSTQAFAGSVQVTVIMSSYRLETPRARPPPLPLRATHLSVKTSPLPGKETSETLLYSLPSPTRISPSRGLSPNGIPSPSSPLSPRSRTPRGRRMTPPPSSSTYSRSNTPSRPMRSDLEEFAERCRAWYYHQDDNAGRLMTQTLATLPPAQRAPFARLQASIRTAYHASIHARRNAEFKAHLSTTKPGGSLMPHSRADPGGPLAKKERFERLDRFIHTWCTIGMPGTKPFFEGLWAVMRLQVIPEQLGGAGAFRIEWEIDDAVFKEAGGKEFMLDAIDVLKGVLAFEEAPSNRRSPSSNGPAQYSAFSPLSPIHSRSQSQPLPSATERSVPIPPSDPFLDTPTLSSSYSSANTASASTSGSSIADEPITPTTPSADIDDVFAPAQPTLNFSDESDGFLRTWTSPDLPNPELLSLLSIFPAFVARNPLPRFPVEPTSRRPADIEEGEEVLQEGMEIKVGTGTMWLGTKRRADGWQGGWWTRFKLWLARVFC</sequence>
<feature type="compositionally biased region" description="Polar residues" evidence="1">
    <location>
        <begin position="217"/>
        <end position="228"/>
    </location>
</feature>
<feature type="region of interest" description="Disordered" evidence="1">
    <location>
        <begin position="446"/>
        <end position="535"/>
    </location>
</feature>
<proteinExistence type="predicted"/>
<name>A0A1C7LQR2_GRIFR</name>
<evidence type="ECO:0000313" key="3">
    <source>
        <dbReference type="Proteomes" id="UP000092993"/>
    </source>
</evidence>
<feature type="compositionally biased region" description="Low complexity" evidence="1">
    <location>
        <begin position="234"/>
        <end position="244"/>
    </location>
</feature>
<organism evidence="2 3">
    <name type="scientific">Grifola frondosa</name>
    <name type="common">Maitake</name>
    <name type="synonym">Polyporus frondosus</name>
    <dbReference type="NCBI Taxonomy" id="5627"/>
    <lineage>
        <taxon>Eukaryota</taxon>
        <taxon>Fungi</taxon>
        <taxon>Dikarya</taxon>
        <taxon>Basidiomycota</taxon>
        <taxon>Agaricomycotina</taxon>
        <taxon>Agaricomycetes</taxon>
        <taxon>Polyporales</taxon>
        <taxon>Grifolaceae</taxon>
        <taxon>Grifola</taxon>
    </lineage>
</organism>
<feature type="compositionally biased region" description="Low complexity" evidence="1">
    <location>
        <begin position="498"/>
        <end position="521"/>
    </location>
</feature>
<reference evidence="2 3" key="1">
    <citation type="submission" date="2016-03" db="EMBL/GenBank/DDBJ databases">
        <title>Whole genome sequencing of Grifola frondosa 9006-11.</title>
        <authorList>
            <person name="Min B."/>
            <person name="Park H."/>
            <person name="Kim J.-G."/>
            <person name="Cho H."/>
            <person name="Oh Y.-L."/>
            <person name="Kong W.-S."/>
            <person name="Choi I.-G."/>
        </authorList>
    </citation>
    <scope>NUCLEOTIDE SEQUENCE [LARGE SCALE GENOMIC DNA]</scope>
    <source>
        <strain evidence="2 3">9006-11</strain>
    </source>
</reference>
<comment type="caution">
    <text evidence="2">The sequence shown here is derived from an EMBL/GenBank/DDBJ whole genome shotgun (WGS) entry which is preliminary data.</text>
</comment>
<evidence type="ECO:0000256" key="1">
    <source>
        <dbReference type="SAM" id="MobiDB-lite"/>
    </source>
</evidence>
<dbReference type="OrthoDB" id="2568455at2759"/>
<protein>
    <submittedName>
        <fullName evidence="2">Uncharacterized protein</fullName>
    </submittedName>
</protein>
<accession>A0A1C7LQR2</accession>
<feature type="compositionally biased region" description="Polar residues" evidence="1">
    <location>
        <begin position="457"/>
        <end position="484"/>
    </location>
</feature>
<feature type="compositionally biased region" description="Low complexity" evidence="1">
    <location>
        <begin position="258"/>
        <end position="270"/>
    </location>
</feature>
<evidence type="ECO:0000313" key="2">
    <source>
        <dbReference type="EMBL" id="OBZ67010.1"/>
    </source>
</evidence>
<dbReference type="OMA" id="MEYGSAN"/>
<feature type="region of interest" description="Disordered" evidence="1">
    <location>
        <begin position="181"/>
        <end position="272"/>
    </location>
</feature>